<protein>
    <submittedName>
        <fullName evidence="2">RxLR-like protein</fullName>
    </submittedName>
</protein>
<evidence type="ECO:0000313" key="2">
    <source>
        <dbReference type="WBParaSite" id="ES5_v2.g24312.t1"/>
    </source>
</evidence>
<dbReference type="Proteomes" id="UP000887579">
    <property type="component" value="Unplaced"/>
</dbReference>
<evidence type="ECO:0000313" key="1">
    <source>
        <dbReference type="Proteomes" id="UP000887579"/>
    </source>
</evidence>
<reference evidence="2" key="1">
    <citation type="submission" date="2022-11" db="UniProtKB">
        <authorList>
            <consortium name="WormBaseParasite"/>
        </authorList>
    </citation>
    <scope>IDENTIFICATION</scope>
</reference>
<accession>A0AC34G470</accession>
<organism evidence="1 2">
    <name type="scientific">Panagrolaimus sp. ES5</name>
    <dbReference type="NCBI Taxonomy" id="591445"/>
    <lineage>
        <taxon>Eukaryota</taxon>
        <taxon>Metazoa</taxon>
        <taxon>Ecdysozoa</taxon>
        <taxon>Nematoda</taxon>
        <taxon>Chromadorea</taxon>
        <taxon>Rhabditida</taxon>
        <taxon>Tylenchina</taxon>
        <taxon>Panagrolaimomorpha</taxon>
        <taxon>Panagrolaimoidea</taxon>
        <taxon>Panagrolaimidae</taxon>
        <taxon>Panagrolaimus</taxon>
    </lineage>
</organism>
<dbReference type="WBParaSite" id="ES5_v2.g24312.t1">
    <property type="protein sequence ID" value="ES5_v2.g24312.t1"/>
    <property type="gene ID" value="ES5_v2.g24312"/>
</dbReference>
<sequence>PSSPATTFASITNNNRPGGPPPVAPKPKPKVIPIESPESPENLNFSLKLRRFESEIASHNPTTASSTNNGTRNILSTSALPSATTTTAPSQINSSTPTPSIITPTIINGSSSTSMNNGNGNIETNKTSTTNLPQVIRTKNAETRLAAASPTSSNPSPSPAPIISGGEPLNAVEQHDLEIKKRAEWRQARLASLDAETQRADQLMKQLSAKRLGHISEERSLTSSPTGNSSNRVLHNESSVENFSTVDNSNGTKIITVVETSHTQREV</sequence>
<proteinExistence type="predicted"/>
<name>A0AC34G470_9BILA</name>